<organism evidence="2 3">
    <name type="scientific">Brevifollis gellanilyticus</name>
    <dbReference type="NCBI Taxonomy" id="748831"/>
    <lineage>
        <taxon>Bacteria</taxon>
        <taxon>Pseudomonadati</taxon>
        <taxon>Verrucomicrobiota</taxon>
        <taxon>Verrucomicrobiia</taxon>
        <taxon>Verrucomicrobiales</taxon>
        <taxon>Verrucomicrobiaceae</taxon>
    </lineage>
</organism>
<dbReference type="Proteomes" id="UP000321577">
    <property type="component" value="Unassembled WGS sequence"/>
</dbReference>
<keyword evidence="3" id="KW-1185">Reference proteome</keyword>
<evidence type="ECO:0008006" key="4">
    <source>
        <dbReference type="Google" id="ProtNLM"/>
    </source>
</evidence>
<sequence>MKTTTKTTFLSLLALALAAAPQVARANANTFANATVITDSNQSNGSAVLLNYDAEAGEPGHFASGSTGAQKTAWWRWTAPSAGFCTVDTFGGDYVDSLTDTIIAVYTGAAVNNLTRVSANDDHHLSINNAAHFYSSTTFYATQGTTYSIAVDGWSAGSITANSQKVSLRLRHLPATPETRYGTFGSSTDVGMNGSIQLSRTATHAFSAKLNLAGKLYPFNGVFGLDGYFTISFERKVPVGSVPLPPLTLILDGAQNGMFGVVSGTANMERNLGTVQRFTAIQPSAMKGLYTATVSSAGTLSLNVSNLGVVNGAAVMLDGTKATFGSFLCKETATTCLVPTYTPLHTNTGFFYSYLQITEAGATDTLTQSNALAYYKRPAKQGATFYPAGISTSLSVVGSTYIPPMANARALGFLDGSMGAGKLTIAMQNPEITPAITENLTLGTNNVFKFTSPLQRKPVLALNKANGLVTGSIYDQNGKKRTITGILYREGMNVKLKGQLSGFTLNPIFEVVP</sequence>
<name>A0A512MF41_9BACT</name>
<dbReference type="EMBL" id="BKAG01000047">
    <property type="protein sequence ID" value="GEP45342.1"/>
    <property type="molecule type" value="Genomic_DNA"/>
</dbReference>
<dbReference type="AlphaFoldDB" id="A0A512MF41"/>
<feature type="signal peptide" evidence="1">
    <location>
        <begin position="1"/>
        <end position="26"/>
    </location>
</feature>
<gene>
    <name evidence="2" type="ORF">BGE01nite_46330</name>
</gene>
<reference evidence="2 3" key="1">
    <citation type="submission" date="2019-07" db="EMBL/GenBank/DDBJ databases">
        <title>Whole genome shotgun sequence of Brevifollis gellanilyticus NBRC 108608.</title>
        <authorList>
            <person name="Hosoyama A."/>
            <person name="Uohara A."/>
            <person name="Ohji S."/>
            <person name="Ichikawa N."/>
        </authorList>
    </citation>
    <scope>NUCLEOTIDE SEQUENCE [LARGE SCALE GENOMIC DNA]</scope>
    <source>
        <strain evidence="2 3">NBRC 108608</strain>
    </source>
</reference>
<dbReference type="OrthoDB" id="252952at2"/>
<accession>A0A512MF41</accession>
<keyword evidence="1" id="KW-0732">Signal</keyword>
<dbReference type="RefSeq" id="WP_146854148.1">
    <property type="nucleotide sequence ID" value="NZ_BKAG01000047.1"/>
</dbReference>
<comment type="caution">
    <text evidence="2">The sequence shown here is derived from an EMBL/GenBank/DDBJ whole genome shotgun (WGS) entry which is preliminary data.</text>
</comment>
<evidence type="ECO:0000313" key="2">
    <source>
        <dbReference type="EMBL" id="GEP45342.1"/>
    </source>
</evidence>
<evidence type="ECO:0000313" key="3">
    <source>
        <dbReference type="Proteomes" id="UP000321577"/>
    </source>
</evidence>
<evidence type="ECO:0000256" key="1">
    <source>
        <dbReference type="SAM" id="SignalP"/>
    </source>
</evidence>
<feature type="chain" id="PRO_5021837327" description="DUF4397 domain-containing protein" evidence="1">
    <location>
        <begin position="27"/>
        <end position="513"/>
    </location>
</feature>
<protein>
    <recommendedName>
        <fullName evidence="4">DUF4397 domain-containing protein</fullName>
    </recommendedName>
</protein>
<proteinExistence type="predicted"/>